<keyword evidence="1" id="KW-0472">Membrane</keyword>
<proteinExistence type="predicted"/>
<keyword evidence="1" id="KW-0812">Transmembrane</keyword>
<organism evidence="2 3">
    <name type="scientific">Lapidilactobacillus dextrinicus</name>
    <dbReference type="NCBI Taxonomy" id="51664"/>
    <lineage>
        <taxon>Bacteria</taxon>
        <taxon>Bacillati</taxon>
        <taxon>Bacillota</taxon>
        <taxon>Bacilli</taxon>
        <taxon>Lactobacillales</taxon>
        <taxon>Lactobacillaceae</taxon>
        <taxon>Lapidilactobacillus</taxon>
    </lineage>
</organism>
<dbReference type="AlphaFoldDB" id="A0A921DUX0"/>
<gene>
    <name evidence="2" type="ORF">K8W17_01130</name>
</gene>
<protein>
    <submittedName>
        <fullName evidence="2">Uncharacterized protein</fullName>
    </submittedName>
</protein>
<evidence type="ECO:0000256" key="1">
    <source>
        <dbReference type="SAM" id="Phobius"/>
    </source>
</evidence>
<accession>A0A921DUX0</accession>
<feature type="transmembrane region" description="Helical" evidence="1">
    <location>
        <begin position="35"/>
        <end position="58"/>
    </location>
</feature>
<keyword evidence="1" id="KW-1133">Transmembrane helix</keyword>
<evidence type="ECO:0000313" key="2">
    <source>
        <dbReference type="EMBL" id="HJE14669.1"/>
    </source>
</evidence>
<comment type="caution">
    <text evidence="2">The sequence shown here is derived from an EMBL/GenBank/DDBJ whole genome shotgun (WGS) entry which is preliminary data.</text>
</comment>
<dbReference type="Proteomes" id="UP000774947">
    <property type="component" value="Unassembled WGS sequence"/>
</dbReference>
<reference evidence="2" key="1">
    <citation type="journal article" date="2021" name="PeerJ">
        <title>Extensive microbial diversity within the chicken gut microbiome revealed by metagenomics and culture.</title>
        <authorList>
            <person name="Gilroy R."/>
            <person name="Ravi A."/>
            <person name="Getino M."/>
            <person name="Pursley I."/>
            <person name="Horton D.L."/>
            <person name="Alikhan N.F."/>
            <person name="Baker D."/>
            <person name="Gharbi K."/>
            <person name="Hall N."/>
            <person name="Watson M."/>
            <person name="Adriaenssens E.M."/>
            <person name="Foster-Nyarko E."/>
            <person name="Jarju S."/>
            <person name="Secka A."/>
            <person name="Antonio M."/>
            <person name="Oren A."/>
            <person name="Chaudhuri R.R."/>
            <person name="La Ragione R."/>
            <person name="Hildebrand F."/>
            <person name="Pallen M.J."/>
        </authorList>
    </citation>
    <scope>NUCLEOTIDE SEQUENCE</scope>
    <source>
        <strain evidence="2">CHK173-2119</strain>
    </source>
</reference>
<dbReference type="EMBL" id="DYXY01000024">
    <property type="protein sequence ID" value="HJE14669.1"/>
    <property type="molecule type" value="Genomic_DNA"/>
</dbReference>
<feature type="transmembrane region" description="Helical" evidence="1">
    <location>
        <begin position="12"/>
        <end position="29"/>
    </location>
</feature>
<evidence type="ECO:0000313" key="3">
    <source>
        <dbReference type="Proteomes" id="UP000774947"/>
    </source>
</evidence>
<name>A0A921DUX0_9LACO</name>
<reference evidence="2" key="2">
    <citation type="submission" date="2021-09" db="EMBL/GenBank/DDBJ databases">
        <authorList>
            <person name="Gilroy R."/>
        </authorList>
    </citation>
    <scope>NUCLEOTIDE SEQUENCE</scope>
    <source>
        <strain evidence="2">CHK173-2119</strain>
    </source>
</reference>
<sequence>MSKLDHRWRQLIVSLVVLTISLLVMQRLLNWPWLIYLVLASAIMTIISLIVLLVYDWLLH</sequence>